<comment type="caution">
    <text evidence="1">The sequence shown here is derived from an EMBL/GenBank/DDBJ whole genome shotgun (WGS) entry which is preliminary data.</text>
</comment>
<reference evidence="1 2" key="3">
    <citation type="journal article" date="2022" name="Microbiol. Spectr.">
        <title>Folding features and dynamics of 3D genome architecture in plant fungal pathogens.</title>
        <authorList>
            <person name="Xia C."/>
        </authorList>
    </citation>
    <scope>NUCLEOTIDE SEQUENCE [LARGE SCALE GENOMIC DNA]</scope>
    <source>
        <strain evidence="1 2">93-210</strain>
    </source>
</reference>
<protein>
    <submittedName>
        <fullName evidence="1">Uncharacterized protein</fullName>
    </submittedName>
</protein>
<reference evidence="2" key="2">
    <citation type="journal article" date="2018" name="Mol. Plant Microbe Interact.">
        <title>Genome sequence resources for the wheat stripe rust pathogen (Puccinia striiformis f. sp. tritici) and the barley stripe rust pathogen (Puccinia striiformis f. sp. hordei).</title>
        <authorList>
            <person name="Xia C."/>
            <person name="Wang M."/>
            <person name="Yin C."/>
            <person name="Cornejo O.E."/>
            <person name="Hulbert S.H."/>
            <person name="Chen X."/>
        </authorList>
    </citation>
    <scope>NUCLEOTIDE SEQUENCE [LARGE SCALE GENOMIC DNA]</scope>
    <source>
        <strain evidence="2">93-210</strain>
    </source>
</reference>
<name>A0ACC0DW36_9BASI</name>
<reference evidence="2" key="1">
    <citation type="journal article" date="2018" name="BMC Genomics">
        <title>Genomic insights into host adaptation between the wheat stripe rust pathogen (Puccinia striiformis f. sp. tritici) and the barley stripe rust pathogen (Puccinia striiformis f. sp. hordei).</title>
        <authorList>
            <person name="Xia C."/>
            <person name="Wang M."/>
            <person name="Yin C."/>
            <person name="Cornejo O.E."/>
            <person name="Hulbert S.H."/>
            <person name="Chen X."/>
        </authorList>
    </citation>
    <scope>NUCLEOTIDE SEQUENCE [LARGE SCALE GENOMIC DNA]</scope>
    <source>
        <strain evidence="2">93-210</strain>
    </source>
</reference>
<organism evidence="1 2">
    <name type="scientific">Puccinia striiformis f. sp. tritici</name>
    <dbReference type="NCBI Taxonomy" id="168172"/>
    <lineage>
        <taxon>Eukaryota</taxon>
        <taxon>Fungi</taxon>
        <taxon>Dikarya</taxon>
        <taxon>Basidiomycota</taxon>
        <taxon>Pucciniomycotina</taxon>
        <taxon>Pucciniomycetes</taxon>
        <taxon>Pucciniales</taxon>
        <taxon>Pucciniaceae</taxon>
        <taxon>Puccinia</taxon>
    </lineage>
</organism>
<dbReference type="EMBL" id="CM045878">
    <property type="protein sequence ID" value="KAI7939980.1"/>
    <property type="molecule type" value="Genomic_DNA"/>
</dbReference>
<proteinExistence type="predicted"/>
<gene>
    <name evidence="1" type="ORF">MJO28_013632</name>
</gene>
<evidence type="ECO:0000313" key="1">
    <source>
        <dbReference type="EMBL" id="KAI7939980.1"/>
    </source>
</evidence>
<dbReference type="Proteomes" id="UP001060170">
    <property type="component" value="Chromosome 14"/>
</dbReference>
<sequence length="681" mass="76322">MNQLTLSNRLRQRTTKGVTIRRKLDEMKDESLKYYIKTKAFEKYQQEPKPLQVEAVFNLARGLNTFLLAGTGYGKSRISEMYFDMIPQSQRPVVLVLNPLDALGENQVLEKNLAGYTAINLTKMNFDADTSADILTGYYNFIYLSPEIYLNSKSFDHIYFSPTFQNRLATIVIDEAHVIFIWGLVESSTSKTRTTVHGKHEDYACFRPGYGKIGPHILFRNDKPLLLLSATCRPVAVEAIKKCLKLNDSALAMLEGELTRPEIRIIRVDMDNSLASTLDLIKAFPSAKDVPDEDMVPTLIYSGSRNRTLTAMEVFDLARETPGACFVPRGKTIRRFHSCTGDQDKKDVVEDFSSAKVPVISCTMALGLGQNWKRDRMDALAITPLCLRVAFSMDNLLGYIPLWHDDPAYVREKERQESEGMCRCLCSNCEPTKSKTLVKNLVFANKDNFDNILQDTYQPTEARDLTHKYPPKRVSLRKRKVPEAERPIMEEFMAQLTTDLHKHYDTTFGAGGPLGSSDIFGAEEADAIATYMHHIRTPGDIRGIIGGECFDGQLLWLFEAISSFKTQQEKNTTPVPKKKARVTSAPACLSTNAPRFTRHSGVSNTTEIPVTISPVVGPRPPSKTALEAAAAAQRSLKRKAQQERTRIAKQNRKDQLASFLKEGLESAQKDGVAAQHEEGGT</sequence>
<accession>A0ACC0DW36</accession>
<evidence type="ECO:0000313" key="2">
    <source>
        <dbReference type="Proteomes" id="UP001060170"/>
    </source>
</evidence>
<keyword evidence="2" id="KW-1185">Reference proteome</keyword>